<dbReference type="Gene3D" id="3.20.20.80">
    <property type="entry name" value="Glycosidases"/>
    <property type="match status" value="1"/>
</dbReference>
<organism evidence="5 6">
    <name type="scientific">Vagococcus humatus</name>
    <dbReference type="NCBI Taxonomy" id="1889241"/>
    <lineage>
        <taxon>Bacteria</taxon>
        <taxon>Bacillati</taxon>
        <taxon>Bacillota</taxon>
        <taxon>Bacilli</taxon>
        <taxon>Lactobacillales</taxon>
        <taxon>Enterococcaceae</taxon>
        <taxon>Vagococcus</taxon>
    </lineage>
</organism>
<dbReference type="GO" id="GO:0005975">
    <property type="term" value="P:carbohydrate metabolic process"/>
    <property type="evidence" value="ECO:0007669"/>
    <property type="project" value="InterPro"/>
</dbReference>
<gene>
    <name evidence="5" type="ORF">C7P63_08595</name>
</gene>
<keyword evidence="2" id="KW-0378">Hydrolase</keyword>
<evidence type="ECO:0000259" key="3">
    <source>
        <dbReference type="Pfam" id="PF00728"/>
    </source>
</evidence>
<dbReference type="Pfam" id="PF18088">
    <property type="entry name" value="Glyco_H_20C_C"/>
    <property type="match status" value="1"/>
</dbReference>
<dbReference type="InterPro" id="IPR015883">
    <property type="entry name" value="Glyco_hydro_20_cat"/>
</dbReference>
<reference evidence="5 6" key="1">
    <citation type="submission" date="2018-03" db="EMBL/GenBank/DDBJ databases">
        <authorList>
            <person name="Gulvik C.A."/>
        </authorList>
    </citation>
    <scope>NUCLEOTIDE SEQUENCE [LARGE SCALE GENOMIC DNA]</scope>
    <source>
        <strain evidence="5 6">JCM 31581</strain>
    </source>
</reference>
<feature type="domain" description="Glycoside hydrolase family 20 catalytic" evidence="3">
    <location>
        <begin position="140"/>
        <end position="276"/>
    </location>
</feature>
<protein>
    <submittedName>
        <fullName evidence="5">Beta-N-acetylhexosaminidase</fullName>
    </submittedName>
</protein>
<dbReference type="InterPro" id="IPR017853">
    <property type="entry name" value="GH"/>
</dbReference>
<dbReference type="InterPro" id="IPR041063">
    <property type="entry name" value="Glyco_H_20C_C"/>
</dbReference>
<dbReference type="PANTHER" id="PTHR21040">
    <property type="entry name" value="BCDNA.GH04120"/>
    <property type="match status" value="1"/>
</dbReference>
<keyword evidence="6" id="KW-1185">Reference proteome</keyword>
<dbReference type="Proteomes" id="UP000277864">
    <property type="component" value="Unassembled WGS sequence"/>
</dbReference>
<dbReference type="InterPro" id="IPR038901">
    <property type="entry name" value="HEXDC-like"/>
</dbReference>
<evidence type="ECO:0000256" key="2">
    <source>
        <dbReference type="ARBA" id="ARBA00022801"/>
    </source>
</evidence>
<accession>A0A429Z5C9</accession>
<sequence length="629" mass="73901">MWTLQTTDQSLHQPFQKMKTFFERQTALFPCQIVAKESDSFRIEMDQQQQQAIIYYPTRVTFFRGLSLLKQLYPQQIHDYEETAHFKELNFLLEASRNAVMKVDMVENYVILLAAMGYTGLYLYTEDTYEIKEDPYFGYMRGRYQEEELKHIDQVAQSFGIEVVPCIQTLAHLTQALKWEHLAPIKEDANTLLVEEPQTYEYIDQMISQMASLFTSRKVHIGMDESYGVGVGNYLQKHRYQSRYPLIKAHLDKVLEIVDKYQLHPIIWSDFIYRVLDEKSQPELYSLNAELSKEKAKEMPKSLTYVFWDYGERQVENYQTRIANHQLFAKDLMVAGGIHIYGNLTPNHGKSLMTLKANLESCKQSGVQKVMATTWGDNGQEDNHWNSLPIMQWYAEYMYQTEVEENWVEQRLDTCLQPSAYKEMISIRYLDEVPGVEEGNHYMANPSKYLLWQDPLLGLFDYHVASYEKLGYQLDRYYQEKETELRSGLLNLTGMTELNQQFYAQLSCVLSRKSTLGVRMQTCYKKGDSLISFISELEELEQEVEKLADLHQTIWYTLYKPFGWEVLANRYGGLIRRLKETNKIIQWYSDNQLASIPELEEERLPYMLGTTPLSINVPDYRQIAFTGYN</sequence>
<dbReference type="EMBL" id="PXZH01000005">
    <property type="protein sequence ID" value="RST88869.1"/>
    <property type="molecule type" value="Genomic_DNA"/>
</dbReference>
<evidence type="ECO:0000313" key="6">
    <source>
        <dbReference type="Proteomes" id="UP000277864"/>
    </source>
</evidence>
<dbReference type="SUPFAM" id="SSF51445">
    <property type="entry name" value="(Trans)glycosidases"/>
    <property type="match status" value="1"/>
</dbReference>
<evidence type="ECO:0000259" key="4">
    <source>
        <dbReference type="Pfam" id="PF18088"/>
    </source>
</evidence>
<dbReference type="Gene3D" id="1.20.120.670">
    <property type="entry name" value="N-acetyl-b-d-glucoasminidase"/>
    <property type="match status" value="1"/>
</dbReference>
<dbReference type="AlphaFoldDB" id="A0A429Z5C9"/>
<dbReference type="CDD" id="cd06565">
    <property type="entry name" value="GH20_GcnA-like"/>
    <property type="match status" value="1"/>
</dbReference>
<evidence type="ECO:0000313" key="5">
    <source>
        <dbReference type="EMBL" id="RST88869.1"/>
    </source>
</evidence>
<dbReference type="GO" id="GO:0004563">
    <property type="term" value="F:beta-N-acetylhexosaminidase activity"/>
    <property type="evidence" value="ECO:0007669"/>
    <property type="project" value="UniProtKB-ARBA"/>
</dbReference>
<evidence type="ECO:0000256" key="1">
    <source>
        <dbReference type="ARBA" id="ARBA00006285"/>
    </source>
</evidence>
<dbReference type="Pfam" id="PF00728">
    <property type="entry name" value="Glyco_hydro_20"/>
    <property type="match status" value="1"/>
</dbReference>
<dbReference type="RefSeq" id="WP_125943748.1">
    <property type="nucleotide sequence ID" value="NZ_PXZH01000005.1"/>
</dbReference>
<name>A0A429Z5C9_9ENTE</name>
<proteinExistence type="inferred from homology"/>
<comment type="similarity">
    <text evidence="1">Belongs to the glycosyl hydrolase 20 family.</text>
</comment>
<feature type="domain" description="Glycoside Hydrolase 20C C-terminal" evidence="4">
    <location>
        <begin position="425"/>
        <end position="607"/>
    </location>
</feature>
<dbReference type="OrthoDB" id="383771at2"/>
<comment type="caution">
    <text evidence="5">The sequence shown here is derived from an EMBL/GenBank/DDBJ whole genome shotgun (WGS) entry which is preliminary data.</text>
</comment>
<dbReference type="PANTHER" id="PTHR21040:SF8">
    <property type="entry name" value="BCDNA.GH04120"/>
    <property type="match status" value="1"/>
</dbReference>